<comment type="similarity">
    <text evidence="1">Belongs to the cytochrome P450 family.</text>
</comment>
<evidence type="ECO:0000313" key="7">
    <source>
        <dbReference type="EMBL" id="KAL2069936.1"/>
    </source>
</evidence>
<sequence>MGYSLTFFLGLNSLFSAYAMWGRLYRYGYYDAMVRLRDLGPHVLPGSSHPILTTYTGIGPLDRLATFSVVFFSNVTDGSAPQESLFGLYFGGQLAAMLTLTMIEAARIGNRKTSFTLPAVWWLAMQIMGYGCIMPLYAMCHLLTSPTASTIELEAAKHARVSNLTPMKVLIPSIVVGYFYLLPFHAIARTDMFQEIDAVVGRERLPTWEDEKQLIYTRALIKEVHRWAPIGSIGIPHATTEDIHYQGCFIPKGAILLPNLVTLNRDGDRYDNPEEFDPRRHLGDELDASASAVQADYMKRDHFHYGFGRRLCLGIFIAEASLFIAIARILWAFDIQALPGLNLDMKDKIYGLTTKPKPFHISISSRAENLEARVDAEMNKTRSAVA</sequence>
<evidence type="ECO:0000256" key="4">
    <source>
        <dbReference type="ARBA" id="ARBA00023004"/>
    </source>
</evidence>
<dbReference type="SUPFAM" id="SSF48264">
    <property type="entry name" value="Cytochrome P450"/>
    <property type="match status" value="1"/>
</dbReference>
<evidence type="ECO:0000256" key="3">
    <source>
        <dbReference type="ARBA" id="ARBA00023002"/>
    </source>
</evidence>
<evidence type="ECO:0000256" key="1">
    <source>
        <dbReference type="ARBA" id="ARBA00010617"/>
    </source>
</evidence>
<accession>A0ABR4CKC4</accession>
<evidence type="ECO:0000313" key="8">
    <source>
        <dbReference type="Proteomes" id="UP001595075"/>
    </source>
</evidence>
<dbReference type="Gene3D" id="1.10.630.10">
    <property type="entry name" value="Cytochrome P450"/>
    <property type="match status" value="1"/>
</dbReference>
<feature type="transmembrane region" description="Helical" evidence="6">
    <location>
        <begin position="169"/>
        <end position="188"/>
    </location>
</feature>
<feature type="transmembrane region" description="Helical" evidence="6">
    <location>
        <begin position="115"/>
        <end position="138"/>
    </location>
</feature>
<protein>
    <recommendedName>
        <fullName evidence="9">Cytochrome P450</fullName>
    </recommendedName>
</protein>
<dbReference type="PRINTS" id="PR00463">
    <property type="entry name" value="EP450I"/>
</dbReference>
<dbReference type="InterPro" id="IPR050364">
    <property type="entry name" value="Cytochrome_P450_fung"/>
</dbReference>
<gene>
    <name evidence="7" type="ORF">VTL71DRAFT_14615</name>
</gene>
<keyword evidence="6" id="KW-0472">Membrane</keyword>
<dbReference type="Pfam" id="PF00067">
    <property type="entry name" value="p450"/>
    <property type="match status" value="1"/>
</dbReference>
<proteinExistence type="inferred from homology"/>
<keyword evidence="8" id="KW-1185">Reference proteome</keyword>
<name>A0ABR4CKC4_9HELO</name>
<comment type="caution">
    <text evidence="7">The sequence shown here is derived from an EMBL/GenBank/DDBJ whole genome shotgun (WGS) entry which is preliminary data.</text>
</comment>
<keyword evidence="2" id="KW-0479">Metal-binding</keyword>
<dbReference type="InterPro" id="IPR036396">
    <property type="entry name" value="Cyt_P450_sf"/>
</dbReference>
<feature type="transmembrane region" description="Helical" evidence="6">
    <location>
        <begin position="311"/>
        <end position="333"/>
    </location>
</feature>
<reference evidence="7 8" key="1">
    <citation type="journal article" date="2024" name="Commun. Biol.">
        <title>Comparative genomic analysis of thermophilic fungi reveals convergent evolutionary adaptations and gene losses.</title>
        <authorList>
            <person name="Steindorff A.S."/>
            <person name="Aguilar-Pontes M.V."/>
            <person name="Robinson A.J."/>
            <person name="Andreopoulos B."/>
            <person name="LaButti K."/>
            <person name="Kuo A."/>
            <person name="Mondo S."/>
            <person name="Riley R."/>
            <person name="Otillar R."/>
            <person name="Haridas S."/>
            <person name="Lipzen A."/>
            <person name="Grimwood J."/>
            <person name="Schmutz J."/>
            <person name="Clum A."/>
            <person name="Reid I.D."/>
            <person name="Moisan M.C."/>
            <person name="Butler G."/>
            <person name="Nguyen T.T.M."/>
            <person name="Dewar K."/>
            <person name="Conant G."/>
            <person name="Drula E."/>
            <person name="Henrissat B."/>
            <person name="Hansel C."/>
            <person name="Singer S."/>
            <person name="Hutchinson M.I."/>
            <person name="de Vries R.P."/>
            <person name="Natvig D.O."/>
            <person name="Powell A.J."/>
            <person name="Tsang A."/>
            <person name="Grigoriev I.V."/>
        </authorList>
    </citation>
    <scope>NUCLEOTIDE SEQUENCE [LARGE SCALE GENOMIC DNA]</scope>
    <source>
        <strain evidence="7 8">CBS 494.80</strain>
    </source>
</reference>
<keyword evidence="6" id="KW-0812">Transmembrane</keyword>
<evidence type="ECO:0000256" key="5">
    <source>
        <dbReference type="ARBA" id="ARBA00023033"/>
    </source>
</evidence>
<evidence type="ECO:0000256" key="6">
    <source>
        <dbReference type="SAM" id="Phobius"/>
    </source>
</evidence>
<dbReference type="EMBL" id="JAZHXI010000007">
    <property type="protein sequence ID" value="KAL2069936.1"/>
    <property type="molecule type" value="Genomic_DNA"/>
</dbReference>
<organism evidence="7 8">
    <name type="scientific">Oculimacula yallundae</name>
    <dbReference type="NCBI Taxonomy" id="86028"/>
    <lineage>
        <taxon>Eukaryota</taxon>
        <taxon>Fungi</taxon>
        <taxon>Dikarya</taxon>
        <taxon>Ascomycota</taxon>
        <taxon>Pezizomycotina</taxon>
        <taxon>Leotiomycetes</taxon>
        <taxon>Helotiales</taxon>
        <taxon>Ploettnerulaceae</taxon>
        <taxon>Oculimacula</taxon>
    </lineage>
</organism>
<dbReference type="PANTHER" id="PTHR46300">
    <property type="entry name" value="P450, PUTATIVE (EUROFUNG)-RELATED-RELATED"/>
    <property type="match status" value="1"/>
</dbReference>
<keyword evidence="4" id="KW-0408">Iron</keyword>
<dbReference type="InterPro" id="IPR002401">
    <property type="entry name" value="Cyt_P450_E_grp-I"/>
</dbReference>
<dbReference type="PANTHER" id="PTHR46300:SF2">
    <property type="entry name" value="CYTOCHROME P450 MONOOXYGENASE ALNH-RELATED"/>
    <property type="match status" value="1"/>
</dbReference>
<dbReference type="InterPro" id="IPR001128">
    <property type="entry name" value="Cyt_P450"/>
</dbReference>
<evidence type="ECO:0008006" key="9">
    <source>
        <dbReference type="Google" id="ProtNLM"/>
    </source>
</evidence>
<keyword evidence="3" id="KW-0560">Oxidoreductase</keyword>
<keyword evidence="6" id="KW-1133">Transmembrane helix</keyword>
<dbReference type="Proteomes" id="UP001595075">
    <property type="component" value="Unassembled WGS sequence"/>
</dbReference>
<keyword evidence="5" id="KW-0503">Monooxygenase</keyword>
<evidence type="ECO:0000256" key="2">
    <source>
        <dbReference type="ARBA" id="ARBA00022723"/>
    </source>
</evidence>